<reference evidence="2" key="1">
    <citation type="journal article" date="2017" name="Genome Biol.">
        <title>Comparative genomics reveals high biological diversity and specific adaptations in the industrially and medically important fungal genus Aspergillus.</title>
        <authorList>
            <person name="de Vries R.P."/>
            <person name="Riley R."/>
            <person name="Wiebenga A."/>
            <person name="Aguilar-Osorio G."/>
            <person name="Amillis S."/>
            <person name="Uchima C.A."/>
            <person name="Anderluh G."/>
            <person name="Asadollahi M."/>
            <person name="Askin M."/>
            <person name="Barry K."/>
            <person name="Battaglia E."/>
            <person name="Bayram O."/>
            <person name="Benocci T."/>
            <person name="Braus-Stromeyer S.A."/>
            <person name="Caldana C."/>
            <person name="Canovas D."/>
            <person name="Cerqueira G.C."/>
            <person name="Chen F."/>
            <person name="Chen W."/>
            <person name="Choi C."/>
            <person name="Clum A."/>
            <person name="Dos Santos R.A."/>
            <person name="Damasio A.R."/>
            <person name="Diallinas G."/>
            <person name="Emri T."/>
            <person name="Fekete E."/>
            <person name="Flipphi M."/>
            <person name="Freyberg S."/>
            <person name="Gallo A."/>
            <person name="Gournas C."/>
            <person name="Habgood R."/>
            <person name="Hainaut M."/>
            <person name="Harispe M.L."/>
            <person name="Henrissat B."/>
            <person name="Hilden K.S."/>
            <person name="Hope R."/>
            <person name="Hossain A."/>
            <person name="Karabika E."/>
            <person name="Karaffa L."/>
            <person name="Karanyi Z."/>
            <person name="Krasevec N."/>
            <person name="Kuo A."/>
            <person name="Kusch H."/>
            <person name="LaButti K."/>
            <person name="Lagendijk E.L."/>
            <person name="Lapidus A."/>
            <person name="Levasseur A."/>
            <person name="Lindquist E."/>
            <person name="Lipzen A."/>
            <person name="Logrieco A.F."/>
            <person name="MacCabe A."/>
            <person name="Maekelae M.R."/>
            <person name="Malavazi I."/>
            <person name="Melin P."/>
            <person name="Meyer V."/>
            <person name="Mielnichuk N."/>
            <person name="Miskei M."/>
            <person name="Molnar A.P."/>
            <person name="Mule G."/>
            <person name="Ngan C.Y."/>
            <person name="Orejas M."/>
            <person name="Orosz E."/>
            <person name="Ouedraogo J.P."/>
            <person name="Overkamp K.M."/>
            <person name="Park H.-S."/>
            <person name="Perrone G."/>
            <person name="Piumi F."/>
            <person name="Punt P.J."/>
            <person name="Ram A.F."/>
            <person name="Ramon A."/>
            <person name="Rauscher S."/>
            <person name="Record E."/>
            <person name="Riano-Pachon D.M."/>
            <person name="Robert V."/>
            <person name="Roehrig J."/>
            <person name="Ruller R."/>
            <person name="Salamov A."/>
            <person name="Salih N.S."/>
            <person name="Samson R.A."/>
            <person name="Sandor E."/>
            <person name="Sanguinetti M."/>
            <person name="Schuetze T."/>
            <person name="Sepcic K."/>
            <person name="Shelest E."/>
            <person name="Sherlock G."/>
            <person name="Sophianopoulou V."/>
            <person name="Squina F.M."/>
            <person name="Sun H."/>
            <person name="Susca A."/>
            <person name="Todd R.B."/>
            <person name="Tsang A."/>
            <person name="Unkles S.E."/>
            <person name="van de Wiele N."/>
            <person name="van Rossen-Uffink D."/>
            <person name="Oliveira J.V."/>
            <person name="Vesth T.C."/>
            <person name="Visser J."/>
            <person name="Yu J.-H."/>
            <person name="Zhou M."/>
            <person name="Andersen M.R."/>
            <person name="Archer D.B."/>
            <person name="Baker S.E."/>
            <person name="Benoit I."/>
            <person name="Brakhage A.A."/>
            <person name="Braus G.H."/>
            <person name="Fischer R."/>
            <person name="Frisvad J.C."/>
            <person name="Goldman G.H."/>
            <person name="Houbraken J."/>
            <person name="Oakley B."/>
            <person name="Pocsi I."/>
            <person name="Scazzocchio C."/>
            <person name="Seiboth B."/>
            <person name="vanKuyk P.A."/>
            <person name="Wortman J."/>
            <person name="Dyer P.S."/>
            <person name="Grigoriev I.V."/>
        </authorList>
    </citation>
    <scope>NUCLEOTIDE SEQUENCE [LARGE SCALE GENOMIC DNA]</scope>
    <source>
        <strain evidence="2">ITEM 5010</strain>
    </source>
</reference>
<evidence type="ECO:0000313" key="1">
    <source>
        <dbReference type="EMBL" id="OOG00138.1"/>
    </source>
</evidence>
<protein>
    <submittedName>
        <fullName evidence="1">Uncharacterized protein</fullName>
    </submittedName>
</protein>
<dbReference type="EMBL" id="KV907494">
    <property type="protein sequence ID" value="OOG00138.1"/>
    <property type="molecule type" value="Genomic_DNA"/>
</dbReference>
<evidence type="ECO:0000313" key="2">
    <source>
        <dbReference type="Proteomes" id="UP000188318"/>
    </source>
</evidence>
<dbReference type="Proteomes" id="UP000188318">
    <property type="component" value="Unassembled WGS sequence"/>
</dbReference>
<dbReference type="AlphaFoldDB" id="A0A1R3S0C0"/>
<dbReference type="VEuPathDB" id="FungiDB:ASPCADRAFT_204024"/>
<accession>A0A1R3S0C0</accession>
<organism evidence="1 2">
    <name type="scientific">Aspergillus carbonarius (strain ITEM 5010)</name>
    <dbReference type="NCBI Taxonomy" id="602072"/>
    <lineage>
        <taxon>Eukaryota</taxon>
        <taxon>Fungi</taxon>
        <taxon>Dikarya</taxon>
        <taxon>Ascomycota</taxon>
        <taxon>Pezizomycotina</taxon>
        <taxon>Eurotiomycetes</taxon>
        <taxon>Eurotiomycetidae</taxon>
        <taxon>Eurotiales</taxon>
        <taxon>Aspergillaceae</taxon>
        <taxon>Aspergillus</taxon>
        <taxon>Aspergillus subgen. Circumdati</taxon>
    </lineage>
</organism>
<name>A0A1R3S0C0_ASPC5</name>
<proteinExistence type="predicted"/>
<keyword evidence="2" id="KW-1185">Reference proteome</keyword>
<dbReference type="OrthoDB" id="4497351at2759"/>
<sequence length="205" mass="24015">MTIREMLSASASTNDTDCIIHLRPYYEHDAEANTHHSDTSTLCERRCGLLLYDALDKSSTTTSYTNVPITSPLRGGWPALASLIDPIEHMSFCETCPKEPTYRNYLHTICDGIVRQYKNFYQVLFRHYKRIDFKTIYCDSRDNDYIFMQYINQIDRILESISRLADKLAYQSVYDGDSWYIVYNQAERLSDATHNLRERVLFSRT</sequence>
<gene>
    <name evidence="1" type="ORF">ASPCADRAFT_204024</name>
</gene>